<evidence type="ECO:0000313" key="3">
    <source>
        <dbReference type="Proteomes" id="UP000658382"/>
    </source>
</evidence>
<comment type="caution">
    <text evidence="2">The sequence shown here is derived from an EMBL/GenBank/DDBJ whole genome shotgun (WGS) entry which is preliminary data.</text>
</comment>
<gene>
    <name evidence="2" type="ORF">GCM10007063_18030</name>
</gene>
<dbReference type="InterPro" id="IPR011737">
    <property type="entry name" value="CHP02206_TP0381"/>
</dbReference>
<keyword evidence="3" id="KW-1185">Reference proteome</keyword>
<sequence>MTGIFLETNGEPFTAFGISHLTGLLVYFLGAGALLLFPHKILNHPPVHNTLRWSFFCLLVLSEVSYQVYTVLNGIWSLEEHMFFHLCGIAGITGAIALVSNNKPLIRITFFIGLIPSFLALVTPELPYDFPHYRFLKFFIHHLTISWTSIFLVISNHVSISFQSFFKTYGSLLIYAAIIGLLANPVLDSNYLYLNHPPIASTPLDLLGNGVWYYVNLCVLAFIIFLMQYMLYRFITRK</sequence>
<organism evidence="2 3">
    <name type="scientific">Lentibacillus kapialis</name>
    <dbReference type="NCBI Taxonomy" id="340214"/>
    <lineage>
        <taxon>Bacteria</taxon>
        <taxon>Bacillati</taxon>
        <taxon>Bacillota</taxon>
        <taxon>Bacilli</taxon>
        <taxon>Bacillales</taxon>
        <taxon>Bacillaceae</taxon>
        <taxon>Lentibacillus</taxon>
    </lineage>
</organism>
<dbReference type="Proteomes" id="UP000658382">
    <property type="component" value="Unassembled WGS sequence"/>
</dbReference>
<feature type="transmembrane region" description="Helical" evidence="1">
    <location>
        <begin position="15"/>
        <end position="38"/>
    </location>
</feature>
<evidence type="ECO:0008006" key="4">
    <source>
        <dbReference type="Google" id="ProtNLM"/>
    </source>
</evidence>
<reference evidence="2" key="2">
    <citation type="submission" date="2020-09" db="EMBL/GenBank/DDBJ databases">
        <authorList>
            <person name="Sun Q."/>
            <person name="Ohkuma M."/>
        </authorList>
    </citation>
    <scope>NUCLEOTIDE SEQUENCE</scope>
    <source>
        <strain evidence="2">JCM 12580</strain>
    </source>
</reference>
<accession>A0A917PWR7</accession>
<keyword evidence="1" id="KW-1133">Transmembrane helix</keyword>
<feature type="transmembrane region" description="Helical" evidence="1">
    <location>
        <begin position="105"/>
        <end position="123"/>
    </location>
</feature>
<feature type="transmembrane region" description="Helical" evidence="1">
    <location>
        <begin position="135"/>
        <end position="154"/>
    </location>
</feature>
<name>A0A917PWR7_9BACI</name>
<proteinExistence type="predicted"/>
<keyword evidence="1" id="KW-0812">Transmembrane</keyword>
<keyword evidence="1" id="KW-0472">Membrane</keyword>
<dbReference type="Pfam" id="PF14808">
    <property type="entry name" value="TMEM164"/>
    <property type="match status" value="1"/>
</dbReference>
<feature type="transmembrane region" description="Helical" evidence="1">
    <location>
        <begin position="166"/>
        <end position="187"/>
    </location>
</feature>
<dbReference type="NCBIfam" id="TIGR02206">
    <property type="entry name" value="intg_mem_TP0381"/>
    <property type="match status" value="1"/>
</dbReference>
<reference evidence="2" key="1">
    <citation type="journal article" date="2014" name="Int. J. Syst. Evol. Microbiol.">
        <title>Complete genome sequence of Corynebacterium casei LMG S-19264T (=DSM 44701T), isolated from a smear-ripened cheese.</title>
        <authorList>
            <consortium name="US DOE Joint Genome Institute (JGI-PGF)"/>
            <person name="Walter F."/>
            <person name="Albersmeier A."/>
            <person name="Kalinowski J."/>
            <person name="Ruckert C."/>
        </authorList>
    </citation>
    <scope>NUCLEOTIDE SEQUENCE</scope>
    <source>
        <strain evidence="2">JCM 12580</strain>
    </source>
</reference>
<dbReference type="EMBL" id="BMNQ01000022">
    <property type="protein sequence ID" value="GGJ95927.1"/>
    <property type="molecule type" value="Genomic_DNA"/>
</dbReference>
<feature type="transmembrane region" description="Helical" evidence="1">
    <location>
        <begin position="211"/>
        <end position="232"/>
    </location>
</feature>
<dbReference type="AlphaFoldDB" id="A0A917PWR7"/>
<feature type="transmembrane region" description="Helical" evidence="1">
    <location>
        <begin position="50"/>
        <end position="69"/>
    </location>
</feature>
<evidence type="ECO:0000313" key="2">
    <source>
        <dbReference type="EMBL" id="GGJ95927.1"/>
    </source>
</evidence>
<evidence type="ECO:0000256" key="1">
    <source>
        <dbReference type="SAM" id="Phobius"/>
    </source>
</evidence>
<feature type="transmembrane region" description="Helical" evidence="1">
    <location>
        <begin position="81"/>
        <end position="98"/>
    </location>
</feature>
<protein>
    <recommendedName>
        <fullName evidence="4">TIGR02206 family membrane protein</fullName>
    </recommendedName>
</protein>